<proteinExistence type="predicted"/>
<evidence type="ECO:0000313" key="2">
    <source>
        <dbReference type="Proteomes" id="UP000014978"/>
    </source>
</evidence>
<name>S7XIA6_SPRLO</name>
<organism evidence="1 2">
    <name type="scientific">Spraguea lophii (strain 42_110)</name>
    <name type="common">Microsporidian parasite</name>
    <dbReference type="NCBI Taxonomy" id="1358809"/>
    <lineage>
        <taxon>Eukaryota</taxon>
        <taxon>Fungi</taxon>
        <taxon>Fungi incertae sedis</taxon>
        <taxon>Microsporidia</taxon>
        <taxon>Spragueidae</taxon>
        <taxon>Spraguea</taxon>
    </lineage>
</organism>
<protein>
    <recommendedName>
        <fullName evidence="3">USP domain-containing protein</fullName>
    </recommendedName>
</protein>
<accession>S7XIA6</accession>
<comment type="caution">
    <text evidence="1">The sequence shown here is derived from an EMBL/GenBank/DDBJ whole genome shotgun (WGS) entry which is preliminary data.</text>
</comment>
<dbReference type="InParanoid" id="S7XIA6"/>
<dbReference type="OrthoDB" id="289038at2759"/>
<evidence type="ECO:0008006" key="3">
    <source>
        <dbReference type="Google" id="ProtNLM"/>
    </source>
</evidence>
<sequence length="296" mass="34879">MFKILSAIIIGSIGICYLYYKSYTFLKINYKTIHNEQLNFLDNDTGVCYMNATMQILYCGHGSRYFLNKDWPEDTVENKLKKTFLKMNTDLSINLYENYTEIYSCIGKNKEDLDKGGSTLVFFIHIFVKILKNAERNGNMEEFEEYFTSLVDNLIVYFSYKKLCYLENKSTDEYETYNHLKEKFDGENLDVHSTIVNCVKDFKIFPKIIPIIIDDLAVKERGGEFKVPEVEVFVEDKKYVLRSLLIRTEIQSGSHAYVIVNQGDSWVVLNDLVFYKIKECDLKKHKYIHLMMYELE</sequence>
<dbReference type="HOGENOM" id="CLU_918819_0_0_1"/>
<dbReference type="AlphaFoldDB" id="S7XIA6"/>
<gene>
    <name evidence="1" type="ORF">SLOPH_1019</name>
</gene>
<dbReference type="VEuPathDB" id="MicrosporidiaDB:SLOPH_1019"/>
<reference evidence="2" key="1">
    <citation type="journal article" date="2013" name="PLoS Genet.">
        <title>The genome of Spraguea lophii and the basis of host-microsporidian interactions.</title>
        <authorList>
            <person name="Campbell S.E."/>
            <person name="Williams T.A."/>
            <person name="Yousuf A."/>
            <person name="Soanes D.M."/>
            <person name="Paszkiewicz K.H."/>
            <person name="Williams B.A.P."/>
        </authorList>
    </citation>
    <scope>NUCLEOTIDE SEQUENCE [LARGE SCALE GENOMIC DNA]</scope>
    <source>
        <strain evidence="2">42_110</strain>
    </source>
</reference>
<keyword evidence="2" id="KW-1185">Reference proteome</keyword>
<dbReference type="EMBL" id="ATCN01000576">
    <property type="protein sequence ID" value="EPR78749.1"/>
    <property type="molecule type" value="Genomic_DNA"/>
</dbReference>
<evidence type="ECO:0000313" key="1">
    <source>
        <dbReference type="EMBL" id="EPR78749.1"/>
    </source>
</evidence>
<dbReference type="Proteomes" id="UP000014978">
    <property type="component" value="Unassembled WGS sequence"/>
</dbReference>